<protein>
    <recommendedName>
        <fullName evidence="1">Methyltransferase type 11 domain-containing protein</fullName>
    </recommendedName>
</protein>
<feature type="domain" description="Methyltransferase type 11" evidence="1">
    <location>
        <begin position="60"/>
        <end position="148"/>
    </location>
</feature>
<dbReference type="InterPro" id="IPR029063">
    <property type="entry name" value="SAM-dependent_MTases_sf"/>
</dbReference>
<organism evidence="2 3">
    <name type="scientific">Puniceispirillum marinum (strain IMCC1322)</name>
    <dbReference type="NCBI Taxonomy" id="488538"/>
    <lineage>
        <taxon>Bacteria</taxon>
        <taxon>Pseudomonadati</taxon>
        <taxon>Pseudomonadota</taxon>
        <taxon>Alphaproteobacteria</taxon>
        <taxon>Candidatus Puniceispirillales</taxon>
        <taxon>Candidatus Puniceispirillaceae</taxon>
        <taxon>Candidatus Puniceispirillum</taxon>
    </lineage>
</organism>
<dbReference type="Gene3D" id="3.40.50.150">
    <property type="entry name" value="Vaccinia Virus protein VP39"/>
    <property type="match status" value="1"/>
</dbReference>
<dbReference type="OrthoDB" id="5449367at2"/>
<dbReference type="PANTHER" id="PTHR43464:SF78">
    <property type="entry name" value="SLR1117 PROTEIN"/>
    <property type="match status" value="1"/>
</dbReference>
<evidence type="ECO:0000313" key="2">
    <source>
        <dbReference type="EMBL" id="ADE39239.1"/>
    </source>
</evidence>
<evidence type="ECO:0000313" key="3">
    <source>
        <dbReference type="Proteomes" id="UP000007460"/>
    </source>
</evidence>
<name>D5BSJ2_PUNMI</name>
<reference evidence="2 3" key="1">
    <citation type="journal article" date="2010" name="J. Bacteriol.">
        <title>Complete genome sequence of "Candidatus Puniceispirillum marinum" IMCC1322, a representative of the SAR116 clade in the Alphaproteobacteria.</title>
        <authorList>
            <person name="Oh H.M."/>
            <person name="Kwon K.K."/>
            <person name="Kang I."/>
            <person name="Kang S.G."/>
            <person name="Lee J.H."/>
            <person name="Kim S.J."/>
            <person name="Cho J.C."/>
        </authorList>
    </citation>
    <scope>NUCLEOTIDE SEQUENCE [LARGE SCALE GENOMIC DNA]</scope>
    <source>
        <strain evidence="2 3">IMCC1322</strain>
    </source>
</reference>
<accession>D5BSJ2</accession>
<gene>
    <name evidence="2" type="ordered locus">SAR116_0996</name>
</gene>
<dbReference type="SUPFAM" id="SSF53335">
    <property type="entry name" value="S-adenosyl-L-methionine-dependent methyltransferases"/>
    <property type="match status" value="1"/>
</dbReference>
<dbReference type="STRING" id="488538.SAR116_0996"/>
<evidence type="ECO:0000259" key="1">
    <source>
        <dbReference type="Pfam" id="PF08241"/>
    </source>
</evidence>
<dbReference type="KEGG" id="apb:SAR116_0996"/>
<dbReference type="eggNOG" id="COG4976">
    <property type="taxonomic scope" value="Bacteria"/>
</dbReference>
<sequence>MTSSNSKYSEMFEGRFVDTLQYQKKSALENFYFKHSPSTFTQKSLVDLFGAINPKNAKILDLGCGRGNQLLPQHGHVVGVDVSRASVDNAQKIYDEAFVLDVSKGLPFDDNSFDVIFSSEVFGHIFNEHKDFIFEECQRVLKPSGHFLGSIETAGDNWLTRVLIKNNVYEENWIDPWGHVGLEPYDKYIERIANFFALEKHFPGSTFVYPADVIFQCSKIVRYGGVLKYNWMKRLHNLVVSPWFKDSITMRHRAAANNLIFLAKNKK</sequence>
<dbReference type="GO" id="GO:0008757">
    <property type="term" value="F:S-adenosylmethionine-dependent methyltransferase activity"/>
    <property type="evidence" value="ECO:0007669"/>
    <property type="project" value="InterPro"/>
</dbReference>
<dbReference type="HOGENOM" id="CLU_1041581_0_0_5"/>
<dbReference type="EMBL" id="CP001751">
    <property type="protein sequence ID" value="ADE39239.1"/>
    <property type="molecule type" value="Genomic_DNA"/>
</dbReference>
<dbReference type="CDD" id="cd02440">
    <property type="entry name" value="AdoMet_MTases"/>
    <property type="match status" value="1"/>
</dbReference>
<proteinExistence type="predicted"/>
<dbReference type="Proteomes" id="UP000007460">
    <property type="component" value="Chromosome"/>
</dbReference>
<dbReference type="AlphaFoldDB" id="D5BSJ2"/>
<dbReference type="InterPro" id="IPR013216">
    <property type="entry name" value="Methyltransf_11"/>
</dbReference>
<dbReference type="RefSeq" id="WP_013045868.1">
    <property type="nucleotide sequence ID" value="NC_014010.1"/>
</dbReference>
<dbReference type="Pfam" id="PF08241">
    <property type="entry name" value="Methyltransf_11"/>
    <property type="match status" value="1"/>
</dbReference>
<keyword evidence="3" id="KW-1185">Reference proteome</keyword>
<dbReference type="PANTHER" id="PTHR43464">
    <property type="entry name" value="METHYLTRANSFERASE"/>
    <property type="match status" value="1"/>
</dbReference>